<reference evidence="2" key="1">
    <citation type="journal article" date="2014" name="Int. J. Syst. Evol. Microbiol.">
        <title>Complete genome sequence of Corynebacterium casei LMG S-19264T (=DSM 44701T), isolated from a smear-ripened cheese.</title>
        <authorList>
            <consortium name="US DOE Joint Genome Institute (JGI-PGF)"/>
            <person name="Walter F."/>
            <person name="Albersmeier A."/>
            <person name="Kalinowski J."/>
            <person name="Ruckert C."/>
        </authorList>
    </citation>
    <scope>NUCLEOTIDE SEQUENCE</scope>
    <source>
        <strain evidence="2">CGMCC 1.15725</strain>
    </source>
</reference>
<dbReference type="CDD" id="cd03801">
    <property type="entry name" value="GT4_PimA-like"/>
    <property type="match status" value="1"/>
</dbReference>
<evidence type="ECO:0000313" key="2">
    <source>
        <dbReference type="EMBL" id="GGF47056.1"/>
    </source>
</evidence>
<protein>
    <submittedName>
        <fullName evidence="2">Glycosyl transferase</fullName>
    </submittedName>
</protein>
<dbReference type="InterPro" id="IPR001296">
    <property type="entry name" value="Glyco_trans_1"/>
</dbReference>
<dbReference type="Gene3D" id="3.40.50.2000">
    <property type="entry name" value="Glycogen Phosphorylase B"/>
    <property type="match status" value="1"/>
</dbReference>
<keyword evidence="2" id="KW-0808">Transferase</keyword>
<proteinExistence type="predicted"/>
<feature type="domain" description="Glycosyl transferase family 1" evidence="1">
    <location>
        <begin position="192"/>
        <end position="312"/>
    </location>
</feature>
<name>A0A8J2Z1F1_9PROT</name>
<dbReference type="RefSeq" id="WP_189052057.1">
    <property type="nucleotide sequence ID" value="NZ_BMJQ01000024.1"/>
</dbReference>
<dbReference type="GO" id="GO:0016757">
    <property type="term" value="F:glycosyltransferase activity"/>
    <property type="evidence" value="ECO:0007669"/>
    <property type="project" value="InterPro"/>
</dbReference>
<evidence type="ECO:0000259" key="1">
    <source>
        <dbReference type="Pfam" id="PF00534"/>
    </source>
</evidence>
<evidence type="ECO:0000313" key="3">
    <source>
        <dbReference type="Proteomes" id="UP000646365"/>
    </source>
</evidence>
<dbReference type="EMBL" id="BMJQ01000024">
    <property type="protein sequence ID" value="GGF47056.1"/>
    <property type="molecule type" value="Genomic_DNA"/>
</dbReference>
<gene>
    <name evidence="2" type="ORF">GCM10011611_61860</name>
</gene>
<comment type="caution">
    <text evidence="2">The sequence shown here is derived from an EMBL/GenBank/DDBJ whole genome shotgun (WGS) entry which is preliminary data.</text>
</comment>
<reference evidence="2" key="2">
    <citation type="submission" date="2020-09" db="EMBL/GenBank/DDBJ databases">
        <authorList>
            <person name="Sun Q."/>
            <person name="Zhou Y."/>
        </authorList>
    </citation>
    <scope>NUCLEOTIDE SEQUENCE</scope>
    <source>
        <strain evidence="2">CGMCC 1.15725</strain>
    </source>
</reference>
<dbReference type="PANTHER" id="PTHR46656">
    <property type="entry name" value="PUTATIVE-RELATED"/>
    <property type="match status" value="1"/>
</dbReference>
<accession>A0A8J2Z1F1</accession>
<dbReference type="Pfam" id="PF00534">
    <property type="entry name" value="Glycos_transf_1"/>
    <property type="match status" value="1"/>
</dbReference>
<sequence length="404" mass="43654">MLVRIRDLLIAIRVPRARLDQPWPQTRRITVAGLLRSSTGLGHGARQCALHLAALGYEVGTIDVTEARNARLDLPPLSAGHDVIDGDAGGPLIVHLNPPEYQSVLLRLHRQVGGRPLIAYWNWELAEIPAHWRHALPHVHQIWAPSRFTADALESEGHPAPLHIVPHLVSAPAVGDLPDWWDVPAETLVVLVVFSYDSGFERKNPLGAVAAFRAAFGDRSDVRLVIKAGGYDLAPGERERLAAAIDGARNITLFHGALPPGSYGALLRRADIFLSLHRAEGFGIPLVEAMLLSKPVVATAWSSNMDFMTEEIGCLVPYDLIPVRDQREAYAGATSEWADARIDAAAAWLRRLEDPALRRAIGEASRAHVSAVYSLDAYSRAATSALAAVGCVPEAAAVGATGTR</sequence>
<dbReference type="PANTHER" id="PTHR46656:SF3">
    <property type="entry name" value="PUTATIVE-RELATED"/>
    <property type="match status" value="1"/>
</dbReference>
<keyword evidence="3" id="KW-1185">Reference proteome</keyword>
<dbReference type="Proteomes" id="UP000646365">
    <property type="component" value="Unassembled WGS sequence"/>
</dbReference>
<dbReference type="SUPFAM" id="SSF53756">
    <property type="entry name" value="UDP-Glycosyltransferase/glycogen phosphorylase"/>
    <property type="match status" value="1"/>
</dbReference>
<organism evidence="2 3">
    <name type="scientific">Aliidongia dinghuensis</name>
    <dbReference type="NCBI Taxonomy" id="1867774"/>
    <lineage>
        <taxon>Bacteria</taxon>
        <taxon>Pseudomonadati</taxon>
        <taxon>Pseudomonadota</taxon>
        <taxon>Alphaproteobacteria</taxon>
        <taxon>Rhodospirillales</taxon>
        <taxon>Dongiaceae</taxon>
        <taxon>Aliidongia</taxon>
    </lineage>
</organism>
<dbReference type="AlphaFoldDB" id="A0A8J2Z1F1"/>